<organism evidence="1 2">
    <name type="scientific">Lottia gigantea</name>
    <name type="common">Giant owl limpet</name>
    <dbReference type="NCBI Taxonomy" id="225164"/>
    <lineage>
        <taxon>Eukaryota</taxon>
        <taxon>Metazoa</taxon>
        <taxon>Spiralia</taxon>
        <taxon>Lophotrochozoa</taxon>
        <taxon>Mollusca</taxon>
        <taxon>Gastropoda</taxon>
        <taxon>Patellogastropoda</taxon>
        <taxon>Lottioidea</taxon>
        <taxon>Lottiidae</taxon>
        <taxon>Lottia</taxon>
    </lineage>
</organism>
<dbReference type="AlphaFoldDB" id="V4ATY7"/>
<protein>
    <submittedName>
        <fullName evidence="1">Uncharacterized protein</fullName>
    </submittedName>
</protein>
<proteinExistence type="predicted"/>
<name>V4ATY7_LOTGI</name>
<reference evidence="1 2" key="1">
    <citation type="journal article" date="2013" name="Nature">
        <title>Insights into bilaterian evolution from three spiralian genomes.</title>
        <authorList>
            <person name="Simakov O."/>
            <person name="Marletaz F."/>
            <person name="Cho S.J."/>
            <person name="Edsinger-Gonzales E."/>
            <person name="Havlak P."/>
            <person name="Hellsten U."/>
            <person name="Kuo D.H."/>
            <person name="Larsson T."/>
            <person name="Lv J."/>
            <person name="Arendt D."/>
            <person name="Savage R."/>
            <person name="Osoegawa K."/>
            <person name="de Jong P."/>
            <person name="Grimwood J."/>
            <person name="Chapman J.A."/>
            <person name="Shapiro H."/>
            <person name="Aerts A."/>
            <person name="Otillar R.P."/>
            <person name="Terry A.Y."/>
            <person name="Boore J.L."/>
            <person name="Grigoriev I.V."/>
            <person name="Lindberg D.R."/>
            <person name="Seaver E.C."/>
            <person name="Weisblat D.A."/>
            <person name="Putnam N.H."/>
            <person name="Rokhsar D.S."/>
        </authorList>
    </citation>
    <scope>NUCLEOTIDE SEQUENCE [LARGE SCALE GENOMIC DNA]</scope>
</reference>
<dbReference type="RefSeq" id="XP_009051850.1">
    <property type="nucleotide sequence ID" value="XM_009053602.1"/>
</dbReference>
<dbReference type="KEGG" id="lgi:LOTGIDRAFT_159263"/>
<dbReference type="OrthoDB" id="188124at2759"/>
<dbReference type="GeneID" id="20238009"/>
<dbReference type="CTD" id="20238009"/>
<dbReference type="EMBL" id="KB201305">
    <property type="protein sequence ID" value="ESO97241.1"/>
    <property type="molecule type" value="Genomic_DNA"/>
</dbReference>
<evidence type="ECO:0000313" key="2">
    <source>
        <dbReference type="Proteomes" id="UP000030746"/>
    </source>
</evidence>
<dbReference type="InterPro" id="IPR029058">
    <property type="entry name" value="AB_hydrolase_fold"/>
</dbReference>
<dbReference type="HOGENOM" id="CLU_1817976_0_0_1"/>
<sequence>MLDSFKTMIDRLLSTYSQAEEIQISSNLPIWVGIMDTKSITLTSETFPILWAELLEELSIQGLNVDEADIFLAGHGSRGSFAVEFGLQESEMLGGIILFGSLLPSAVKSSAFPLPLLTITGELDGLTKITDVARFYRKVREK</sequence>
<evidence type="ECO:0000313" key="1">
    <source>
        <dbReference type="EMBL" id="ESO97241.1"/>
    </source>
</evidence>
<keyword evidence="2" id="KW-1185">Reference proteome</keyword>
<dbReference type="Proteomes" id="UP000030746">
    <property type="component" value="Unassembled WGS sequence"/>
</dbReference>
<dbReference type="Gene3D" id="3.40.50.1820">
    <property type="entry name" value="alpha/beta hydrolase"/>
    <property type="match status" value="1"/>
</dbReference>
<accession>V4ATY7</accession>
<gene>
    <name evidence="1" type="ORF">LOTGIDRAFT_159263</name>
</gene>
<dbReference type="SUPFAM" id="SSF53474">
    <property type="entry name" value="alpha/beta-Hydrolases"/>
    <property type="match status" value="1"/>
</dbReference>